<dbReference type="EMBL" id="CACSIP010000004">
    <property type="protein sequence ID" value="CAA0094558.1"/>
    <property type="molecule type" value="Genomic_DNA"/>
</dbReference>
<evidence type="ECO:0000313" key="1">
    <source>
        <dbReference type="EMBL" id="CAA0094558.1"/>
    </source>
</evidence>
<dbReference type="OrthoDB" id="3255669at2"/>
<accession>A0A5S9NV82</accession>
<organism evidence="1 2">
    <name type="scientific">Mycolicibacterium vanbaalenii</name>
    <name type="common">Mycobacterium vanbaalenii</name>
    <dbReference type="NCBI Taxonomy" id="110539"/>
    <lineage>
        <taxon>Bacteria</taxon>
        <taxon>Bacillati</taxon>
        <taxon>Actinomycetota</taxon>
        <taxon>Actinomycetes</taxon>
        <taxon>Mycobacteriales</taxon>
        <taxon>Mycobacteriaceae</taxon>
        <taxon>Mycolicibacterium</taxon>
    </lineage>
</organism>
<keyword evidence="2" id="KW-1185">Reference proteome</keyword>
<sequence length="214" mass="23643">MTARGRLAGAMALLGLVIGYRTRVRPWMYFWGASRGEMAQGLPGDELVDTDGPRTTRAVSVDAGPEAIWPWLAQIGENRGGFYSYSFLERAVGADIHNANVIHPEWQDVQVGDTVWLARRGGDRGRQVVAAAVPKSHLVLMSPDDYERVQRGDKASGSWSFHLRPEGRRTRLLARGNGGYGGNPIYDIAHFVMERKMLLGIRHRAEQEASGEAS</sequence>
<protein>
    <submittedName>
        <fullName evidence="1">Uncharacterized protein</fullName>
    </submittedName>
</protein>
<dbReference type="Proteomes" id="UP000430146">
    <property type="component" value="Unassembled WGS sequence"/>
</dbReference>
<proteinExistence type="predicted"/>
<gene>
    <name evidence="1" type="ORF">AELLOGFF_02873</name>
</gene>
<reference evidence="1 2" key="1">
    <citation type="submission" date="2019-11" db="EMBL/GenBank/DDBJ databases">
        <authorList>
            <person name="Holert J."/>
        </authorList>
    </citation>
    <scope>NUCLEOTIDE SEQUENCE [LARGE SCALE GENOMIC DNA]</scope>
    <source>
        <strain evidence="1">BC8_1</strain>
    </source>
</reference>
<dbReference type="AlphaFoldDB" id="A0A5S9NV82"/>
<dbReference type="RefSeq" id="WP_159229200.1">
    <property type="nucleotide sequence ID" value="NZ_CACSIP010000004.1"/>
</dbReference>
<name>A0A5S9NV82_MYCVN</name>
<evidence type="ECO:0000313" key="2">
    <source>
        <dbReference type="Proteomes" id="UP000430146"/>
    </source>
</evidence>